<dbReference type="Proteomes" id="UP000653472">
    <property type="component" value="Unassembled WGS sequence"/>
</dbReference>
<dbReference type="RefSeq" id="WP_168146718.1">
    <property type="nucleotide sequence ID" value="NZ_JAAVXB010000002.1"/>
</dbReference>
<organism evidence="1 2">
    <name type="scientific">Solimonas marina</name>
    <dbReference type="NCBI Taxonomy" id="2714601"/>
    <lineage>
        <taxon>Bacteria</taxon>
        <taxon>Pseudomonadati</taxon>
        <taxon>Pseudomonadota</taxon>
        <taxon>Gammaproteobacteria</taxon>
        <taxon>Nevskiales</taxon>
        <taxon>Nevskiaceae</taxon>
        <taxon>Solimonas</taxon>
    </lineage>
</organism>
<dbReference type="AlphaFoldDB" id="A0A969W8J3"/>
<sequence length="313" mass="34483">MKAFKVRAEVARLSRLLDVPTEQAAALAELDADTLRQLREQATAMLYDAQRESLSRVATATRLLPATLAAMLAERSLGPLLCARIAAYLPDDTAYEIARRLSDEFLVEVCLQLDPRRAQGVVRKLPAERCTVIGLALVRRREYVTIGSFVDILDFDVLATVLAALDDATLLHAGFYAEDRLRLSRIVADLPPARFESLIDAALADDGALWSLALALMADLLPIWQRRFGECALRRDPGAISRMLALSDALDLWPVLLAIVDPIDDPDCLARLHDALLDCPPDRLVRLRNAADGHPTLARLQALDWPAAVRALL</sequence>
<reference evidence="1" key="1">
    <citation type="submission" date="2020-03" db="EMBL/GenBank/DDBJ databases">
        <title>Solimonas marina sp. nov., isolated from deep seawater of the Pacific Ocean.</title>
        <authorList>
            <person name="Liu X."/>
            <person name="Lai Q."/>
            <person name="Sun F."/>
            <person name="Gai Y."/>
            <person name="Li G."/>
            <person name="Shao Z."/>
        </authorList>
    </citation>
    <scope>NUCLEOTIDE SEQUENCE</scope>
    <source>
        <strain evidence="1">C16B3</strain>
    </source>
</reference>
<name>A0A969W8J3_9GAMM</name>
<dbReference type="EMBL" id="JAAVXB010000002">
    <property type="protein sequence ID" value="NKF21453.1"/>
    <property type="molecule type" value="Genomic_DNA"/>
</dbReference>
<accession>A0A969W8J3</accession>
<comment type="caution">
    <text evidence="1">The sequence shown here is derived from an EMBL/GenBank/DDBJ whole genome shotgun (WGS) entry which is preliminary data.</text>
</comment>
<evidence type="ECO:0000313" key="2">
    <source>
        <dbReference type="Proteomes" id="UP000653472"/>
    </source>
</evidence>
<gene>
    <name evidence="1" type="ORF">G7Y82_03920</name>
</gene>
<proteinExistence type="predicted"/>
<keyword evidence="2" id="KW-1185">Reference proteome</keyword>
<evidence type="ECO:0000313" key="1">
    <source>
        <dbReference type="EMBL" id="NKF21453.1"/>
    </source>
</evidence>
<protein>
    <submittedName>
        <fullName evidence="1">Uncharacterized protein</fullName>
    </submittedName>
</protein>